<dbReference type="RefSeq" id="WP_093972552.1">
    <property type="nucleotide sequence ID" value="NZ_FXXQ01000002.1"/>
</dbReference>
<proteinExistence type="predicted"/>
<accession>A0A238IXR5</accession>
<protein>
    <submittedName>
        <fullName evidence="1">Sarcosine oxidase, gamma subunit family</fullName>
    </submittedName>
</protein>
<dbReference type="AlphaFoldDB" id="A0A238IXR5"/>
<dbReference type="OrthoDB" id="7356349at2"/>
<dbReference type="EMBL" id="FXXQ01000002">
    <property type="protein sequence ID" value="SMX22550.1"/>
    <property type="molecule type" value="Genomic_DNA"/>
</dbReference>
<keyword evidence="2" id="KW-1185">Reference proteome</keyword>
<evidence type="ECO:0000313" key="2">
    <source>
        <dbReference type="Proteomes" id="UP000201838"/>
    </source>
</evidence>
<dbReference type="Gene3D" id="3.30.70.1520">
    <property type="entry name" value="Heterotetrameric sarcosine oxidase"/>
    <property type="match status" value="1"/>
</dbReference>
<dbReference type="Gene3D" id="3.30.1360.120">
    <property type="entry name" value="Probable tRNA modification gtpase trme, domain 1"/>
    <property type="match status" value="1"/>
</dbReference>
<dbReference type="Proteomes" id="UP000201838">
    <property type="component" value="Unassembled WGS sequence"/>
</dbReference>
<organism evidence="1 2">
    <name type="scientific">Boseongicola aestuarii</name>
    <dbReference type="NCBI Taxonomy" id="1470561"/>
    <lineage>
        <taxon>Bacteria</taxon>
        <taxon>Pseudomonadati</taxon>
        <taxon>Pseudomonadota</taxon>
        <taxon>Alphaproteobacteria</taxon>
        <taxon>Rhodobacterales</taxon>
        <taxon>Paracoccaceae</taxon>
        <taxon>Boseongicola</taxon>
    </lineage>
</organism>
<sequence length="188" mass="20234">MADISLVPAPVLGGFQQTFATCSLAERIDIALISIAIPRQGKDALTQGISARWALDMPGATKMTQANGLRAIPLTADQFLLAFTPENERTEASVQADLEGIGYTTVQTDAWVILELSGKGSIAALERICPLDLDLEVFPNESASRTVMDHLGVLIARLADDRFWLMSARSSAASFLHAVDTSCRWSAI</sequence>
<reference evidence="1 2" key="1">
    <citation type="submission" date="2017-05" db="EMBL/GenBank/DDBJ databases">
        <authorList>
            <person name="Song R."/>
            <person name="Chenine A.L."/>
            <person name="Ruprecht R.M."/>
        </authorList>
    </citation>
    <scope>NUCLEOTIDE SEQUENCE [LARGE SCALE GENOMIC DNA]</scope>
    <source>
        <strain evidence="1 2">CECT 8489</strain>
    </source>
</reference>
<name>A0A238IXR5_9RHOB</name>
<dbReference type="InterPro" id="IPR027266">
    <property type="entry name" value="TrmE/GcvT-like"/>
</dbReference>
<evidence type="ECO:0000313" key="1">
    <source>
        <dbReference type="EMBL" id="SMX22550.1"/>
    </source>
</evidence>
<gene>
    <name evidence="1" type="ORF">BOA8489_00647</name>
</gene>